<dbReference type="InterPro" id="IPR029028">
    <property type="entry name" value="Alpha/beta_knot_MTases"/>
</dbReference>
<accession>A0ABU3D7D8</accession>
<feature type="domain" description="tRNA/rRNA methyltransferase SpoU type" evidence="3">
    <location>
        <begin position="19"/>
        <end position="162"/>
    </location>
</feature>
<reference evidence="4 5" key="1">
    <citation type="submission" date="2023-09" db="EMBL/GenBank/DDBJ databases">
        <authorList>
            <person name="Rey-Velasco X."/>
        </authorList>
    </citation>
    <scope>NUCLEOTIDE SEQUENCE [LARGE SCALE GENOMIC DNA]</scope>
    <source>
        <strain evidence="4 5">F117</strain>
    </source>
</reference>
<evidence type="ECO:0000256" key="1">
    <source>
        <dbReference type="ARBA" id="ARBA00022603"/>
    </source>
</evidence>
<sequence length="174" mass="19610">MKSQLSHYQSNFKKRNFPLVLILDEVAGDANIGSIFRLADAFGVEKIIFCGTPPNFRSNRLKKTARNTHEYVAFEMFETTLQALEYYREQNYSIFALEITHNSLALETANFGEHKAIALVIGNEAFGIQENILSLCHKTLHINMFGNNSSMNVAQAAAIALYEITKSINTLDEK</sequence>
<gene>
    <name evidence="4" type="ORF">RM539_12240</name>
</gene>
<evidence type="ECO:0000313" key="4">
    <source>
        <dbReference type="EMBL" id="MDT0677346.1"/>
    </source>
</evidence>
<organism evidence="4 5">
    <name type="scientific">Autumnicola musiva</name>
    <dbReference type="NCBI Taxonomy" id="3075589"/>
    <lineage>
        <taxon>Bacteria</taxon>
        <taxon>Pseudomonadati</taxon>
        <taxon>Bacteroidota</taxon>
        <taxon>Flavobacteriia</taxon>
        <taxon>Flavobacteriales</taxon>
        <taxon>Flavobacteriaceae</taxon>
        <taxon>Autumnicola</taxon>
    </lineage>
</organism>
<dbReference type="Proteomes" id="UP001262582">
    <property type="component" value="Unassembled WGS sequence"/>
</dbReference>
<keyword evidence="5" id="KW-1185">Reference proteome</keyword>
<evidence type="ECO:0000259" key="3">
    <source>
        <dbReference type="Pfam" id="PF00588"/>
    </source>
</evidence>
<dbReference type="PANTHER" id="PTHR43191:SF7">
    <property type="entry name" value="OBP33PEP LIKE PROTEIN"/>
    <property type="match status" value="1"/>
</dbReference>
<evidence type="ECO:0000256" key="2">
    <source>
        <dbReference type="ARBA" id="ARBA00022679"/>
    </source>
</evidence>
<dbReference type="PANTHER" id="PTHR43191">
    <property type="entry name" value="RRNA METHYLTRANSFERASE 3"/>
    <property type="match status" value="1"/>
</dbReference>
<proteinExistence type="predicted"/>
<dbReference type="RefSeq" id="WP_311503687.1">
    <property type="nucleotide sequence ID" value="NZ_JAVRHK010000008.1"/>
</dbReference>
<dbReference type="EMBL" id="JAVRHK010000008">
    <property type="protein sequence ID" value="MDT0677346.1"/>
    <property type="molecule type" value="Genomic_DNA"/>
</dbReference>
<dbReference type="InterPro" id="IPR051259">
    <property type="entry name" value="rRNA_Methyltransferase"/>
</dbReference>
<keyword evidence="1 4" id="KW-0489">Methyltransferase</keyword>
<comment type="caution">
    <text evidence="4">The sequence shown here is derived from an EMBL/GenBank/DDBJ whole genome shotgun (WGS) entry which is preliminary data.</text>
</comment>
<name>A0ABU3D7D8_9FLAO</name>
<dbReference type="Pfam" id="PF00588">
    <property type="entry name" value="SpoU_methylase"/>
    <property type="match status" value="1"/>
</dbReference>
<dbReference type="InterPro" id="IPR029026">
    <property type="entry name" value="tRNA_m1G_MTases_N"/>
</dbReference>
<dbReference type="SUPFAM" id="SSF75217">
    <property type="entry name" value="alpha/beta knot"/>
    <property type="match status" value="1"/>
</dbReference>
<dbReference type="GO" id="GO:0008168">
    <property type="term" value="F:methyltransferase activity"/>
    <property type="evidence" value="ECO:0007669"/>
    <property type="project" value="UniProtKB-KW"/>
</dbReference>
<protein>
    <submittedName>
        <fullName evidence="4">TrmH family RNA methyltransferase</fullName>
    </submittedName>
</protein>
<keyword evidence="2" id="KW-0808">Transferase</keyword>
<evidence type="ECO:0000313" key="5">
    <source>
        <dbReference type="Proteomes" id="UP001262582"/>
    </source>
</evidence>
<dbReference type="Gene3D" id="3.40.1280.10">
    <property type="match status" value="1"/>
</dbReference>
<dbReference type="GO" id="GO:0032259">
    <property type="term" value="P:methylation"/>
    <property type="evidence" value="ECO:0007669"/>
    <property type="project" value="UniProtKB-KW"/>
</dbReference>
<dbReference type="InterPro" id="IPR001537">
    <property type="entry name" value="SpoU_MeTrfase"/>
</dbReference>